<keyword evidence="7" id="KW-0961">Cell wall biogenesis/degradation</keyword>
<dbReference type="EMBL" id="CP023483">
    <property type="protein sequence ID" value="ATF25295.1"/>
    <property type="molecule type" value="Genomic_DNA"/>
</dbReference>
<dbReference type="STRING" id="2756.BFR44_01385"/>
<reference evidence="10 11" key="1">
    <citation type="submission" date="2017-09" db="EMBL/GenBank/DDBJ databases">
        <title>Complete Genome Sequences of Two Strains of the Meat Spoilage Bacterium Brochothrix thermosphacta Isolated from Ground Chicken.</title>
        <authorList>
            <person name="Paoli G.C."/>
            <person name="Wijey C."/>
            <person name="Chen C.-Y."/>
            <person name="Nguyen L."/>
            <person name="Yan X."/>
            <person name="Irwin P.L."/>
        </authorList>
    </citation>
    <scope>NUCLEOTIDE SEQUENCE [LARGE SCALE GENOMIC DNA]</scope>
    <source>
        <strain evidence="10 11">BI</strain>
    </source>
</reference>
<accession>A0A1D2KU48</accession>
<feature type="transmembrane region" description="Helical" evidence="7">
    <location>
        <begin position="6"/>
        <end position="25"/>
    </location>
</feature>
<evidence type="ECO:0000256" key="5">
    <source>
        <dbReference type="ARBA" id="ARBA00022989"/>
    </source>
</evidence>
<feature type="transmembrane region" description="Helical" evidence="7">
    <location>
        <begin position="227"/>
        <end position="248"/>
    </location>
</feature>
<feature type="transmembrane region" description="Helical" evidence="7">
    <location>
        <begin position="149"/>
        <end position="166"/>
    </location>
</feature>
<dbReference type="InterPro" id="IPR003524">
    <property type="entry name" value="PNAcMuramoyl-5peptid_Trfase"/>
</dbReference>
<comment type="pathway">
    <text evidence="7">Cell wall biogenesis; peptidoglycan biosynthesis.</text>
</comment>
<dbReference type="PROSITE" id="PS01348">
    <property type="entry name" value="MRAY_2"/>
    <property type="match status" value="1"/>
</dbReference>
<evidence type="ECO:0000256" key="1">
    <source>
        <dbReference type="ARBA" id="ARBA00004141"/>
    </source>
</evidence>
<dbReference type="GeneID" id="66538101"/>
<dbReference type="NCBIfam" id="TIGR00445">
    <property type="entry name" value="mraY"/>
    <property type="match status" value="1"/>
</dbReference>
<dbReference type="GO" id="GO:0071555">
    <property type="term" value="P:cell wall organization"/>
    <property type="evidence" value="ECO:0007669"/>
    <property type="project" value="UniProtKB-KW"/>
</dbReference>
<feature type="transmembrane region" description="Helical" evidence="7">
    <location>
        <begin position="203"/>
        <end position="220"/>
    </location>
</feature>
<dbReference type="CDD" id="cd06852">
    <property type="entry name" value="GT_MraY"/>
    <property type="match status" value="1"/>
</dbReference>
<dbReference type="OrthoDB" id="9805475at2"/>
<evidence type="ECO:0000313" key="11">
    <source>
        <dbReference type="Proteomes" id="UP000243591"/>
    </source>
</evidence>
<dbReference type="UniPathway" id="UPA00219"/>
<evidence type="ECO:0000256" key="9">
    <source>
        <dbReference type="PIRSR" id="PIRSR600715-1"/>
    </source>
</evidence>
<organism evidence="10 11">
    <name type="scientific">Brochothrix thermosphacta</name>
    <name type="common">Microbacterium thermosphactum</name>
    <dbReference type="NCBI Taxonomy" id="2756"/>
    <lineage>
        <taxon>Bacteria</taxon>
        <taxon>Bacillati</taxon>
        <taxon>Bacillota</taxon>
        <taxon>Bacilli</taxon>
        <taxon>Bacillales</taxon>
        <taxon>Listeriaceae</taxon>
        <taxon>Brochothrix</taxon>
    </lineage>
</organism>
<proteinExistence type="inferred from homology"/>
<dbReference type="GO" id="GO:0008360">
    <property type="term" value="P:regulation of cell shape"/>
    <property type="evidence" value="ECO:0007669"/>
    <property type="project" value="UniProtKB-KW"/>
</dbReference>
<gene>
    <name evidence="7" type="primary">mraY</name>
    <name evidence="10" type="ORF">CNY62_02195</name>
</gene>
<dbReference type="InterPro" id="IPR018480">
    <property type="entry name" value="PNAcMuramoyl-5peptid_Trfase_CS"/>
</dbReference>
<feature type="transmembrane region" description="Helical" evidence="7">
    <location>
        <begin position="117"/>
        <end position="137"/>
    </location>
</feature>
<keyword evidence="7" id="KW-0573">Peptidoglycan synthesis</keyword>
<protein>
    <recommendedName>
        <fullName evidence="7 8">Phospho-N-acetylmuramoyl-pentapeptide-transferase</fullName>
        <ecNumber evidence="7 8">2.7.8.13</ecNumber>
    </recommendedName>
    <alternativeName>
        <fullName evidence="7">UDP-MurNAc-pentapeptide phosphotransferase</fullName>
    </alternativeName>
</protein>
<evidence type="ECO:0000256" key="2">
    <source>
        <dbReference type="ARBA" id="ARBA00005583"/>
    </source>
</evidence>
<feature type="transmembrane region" description="Helical" evidence="7">
    <location>
        <begin position="79"/>
        <end position="97"/>
    </location>
</feature>
<dbReference type="EC" id="2.7.8.13" evidence="7 8"/>
<evidence type="ECO:0000256" key="8">
    <source>
        <dbReference type="NCBIfam" id="TIGR00445"/>
    </source>
</evidence>
<keyword evidence="11" id="KW-1185">Reference proteome</keyword>
<dbReference type="HAMAP" id="MF_00038">
    <property type="entry name" value="MraY"/>
    <property type="match status" value="1"/>
</dbReference>
<dbReference type="GO" id="GO:0051992">
    <property type="term" value="F:UDP-N-acetylmuramoyl-L-alanyl-D-glutamyl-meso-2,6-diaminopimelyl-D-alanyl-D-alanine:undecaprenyl-phosphate transferase activity"/>
    <property type="evidence" value="ECO:0007669"/>
    <property type="project" value="RHEA"/>
</dbReference>
<feature type="binding site" evidence="9">
    <location>
        <position position="231"/>
    </location>
    <ligand>
        <name>Mg(2+)</name>
        <dbReference type="ChEBI" id="CHEBI:18420"/>
    </ligand>
</feature>
<keyword evidence="7 9" id="KW-0460">Magnesium</keyword>
<keyword evidence="7" id="KW-0131">Cell cycle</keyword>
<dbReference type="Proteomes" id="UP000243591">
    <property type="component" value="Chromosome"/>
</dbReference>
<keyword evidence="7" id="KW-0133">Cell shape</keyword>
<comment type="subcellular location">
    <subcellularLocation>
        <location evidence="7">Cell membrane</location>
        <topology evidence="7">Multi-pass membrane protein</topology>
    </subcellularLocation>
    <subcellularLocation>
        <location evidence="1">Membrane</location>
        <topology evidence="1">Multi-pass membrane protein</topology>
    </subcellularLocation>
</comment>
<keyword evidence="6 7" id="KW-0472">Membrane</keyword>
<dbReference type="RefSeq" id="WP_029092340.1">
    <property type="nucleotide sequence ID" value="NZ_CBCPHX010000003.1"/>
</dbReference>
<dbReference type="PANTHER" id="PTHR22926">
    <property type="entry name" value="PHOSPHO-N-ACETYLMURAMOYL-PENTAPEPTIDE-TRANSFERASE"/>
    <property type="match status" value="1"/>
</dbReference>
<dbReference type="KEGG" id="bths:CNY62_02195"/>
<name>A0A1D2KU48_BROTH</name>
<evidence type="ECO:0000256" key="6">
    <source>
        <dbReference type="ARBA" id="ARBA00023136"/>
    </source>
</evidence>
<keyword evidence="4 7" id="KW-0812">Transmembrane</keyword>
<dbReference type="AlphaFoldDB" id="A0A1D2KU48"/>
<dbReference type="GO" id="GO:0005886">
    <property type="term" value="C:plasma membrane"/>
    <property type="evidence" value="ECO:0007669"/>
    <property type="project" value="UniProtKB-SubCell"/>
</dbReference>
<sequence length="324" mass="35812">MSTKFIIGTAFIAFIVTVMALPIYIQAMRQRKVGQEQREEGPQSHKAKTGTPTMGAIIFVPAVFIATLIGTGISRGSVSTMWLLLLTFLGYAFIGFWDDFVKVREKRNLGLTAKQKLMGQLLIGVLFYVVYLINGYSESLNVPFTEITIQLPYIYGLFIIFWLVGFSNATNLTDGLDGLLAGLATFSFAAFGIIAYVQHNLAVLYFCMAVIGGLIGFFLFNRNPAKVFMGDTGSLALGGAMAAVSILLKVEWLMLLIGFVYVAETLSVMMQVTYFKLTHGKRIFRMTPIHHHFELGGWSENKTVVVFWCVGLLCSVAAVLMEVL</sequence>
<dbReference type="InterPro" id="IPR000715">
    <property type="entry name" value="Glycosyl_transferase_4"/>
</dbReference>
<dbReference type="GO" id="GO:0008963">
    <property type="term" value="F:phospho-N-acetylmuramoyl-pentapeptide-transferase activity"/>
    <property type="evidence" value="ECO:0007669"/>
    <property type="project" value="UniProtKB-UniRule"/>
</dbReference>
<dbReference type="GO" id="GO:0051301">
    <property type="term" value="P:cell division"/>
    <property type="evidence" value="ECO:0007669"/>
    <property type="project" value="UniProtKB-KW"/>
</dbReference>
<dbReference type="PANTHER" id="PTHR22926:SF5">
    <property type="entry name" value="PHOSPHO-N-ACETYLMURAMOYL-PENTAPEPTIDE-TRANSFERASE HOMOLOG"/>
    <property type="match status" value="1"/>
</dbReference>
<comment type="similarity">
    <text evidence="2 7">Belongs to the glycosyltransferase 4 family. MraY subfamily.</text>
</comment>
<evidence type="ECO:0000256" key="3">
    <source>
        <dbReference type="ARBA" id="ARBA00022679"/>
    </source>
</evidence>
<dbReference type="GO" id="GO:0009252">
    <property type="term" value="P:peptidoglycan biosynthetic process"/>
    <property type="evidence" value="ECO:0007669"/>
    <property type="project" value="UniProtKB-UniRule"/>
</dbReference>
<evidence type="ECO:0000313" key="10">
    <source>
        <dbReference type="EMBL" id="ATF25295.1"/>
    </source>
</evidence>
<comment type="catalytic activity">
    <reaction evidence="7">
        <text>UDP-N-acetyl-alpha-D-muramoyl-L-alanyl-gamma-D-glutamyl-meso-2,6-diaminopimeloyl-D-alanyl-D-alanine + di-trans,octa-cis-undecaprenyl phosphate = di-trans,octa-cis-undecaprenyl diphospho-N-acetyl-alpha-D-muramoyl-L-alanyl-D-glutamyl-meso-2,6-diaminopimeloyl-D-alanyl-D-alanine + UMP</text>
        <dbReference type="Rhea" id="RHEA:28386"/>
        <dbReference type="ChEBI" id="CHEBI:57865"/>
        <dbReference type="ChEBI" id="CHEBI:60392"/>
        <dbReference type="ChEBI" id="CHEBI:61386"/>
        <dbReference type="ChEBI" id="CHEBI:61387"/>
        <dbReference type="EC" id="2.7.8.13"/>
    </reaction>
</comment>
<dbReference type="Pfam" id="PF00953">
    <property type="entry name" value="Glycos_transf_4"/>
    <property type="match status" value="1"/>
</dbReference>
<feature type="transmembrane region" description="Helical" evidence="7">
    <location>
        <begin position="254"/>
        <end position="275"/>
    </location>
</feature>
<keyword evidence="3 7" id="KW-0808">Transferase</keyword>
<feature type="transmembrane region" description="Helical" evidence="7">
    <location>
        <begin position="303"/>
        <end position="321"/>
    </location>
</feature>
<keyword evidence="7" id="KW-1003">Cell membrane</keyword>
<keyword evidence="5 7" id="KW-1133">Transmembrane helix</keyword>
<keyword evidence="7" id="KW-0132">Cell division</keyword>
<evidence type="ECO:0000256" key="7">
    <source>
        <dbReference type="HAMAP-Rule" id="MF_00038"/>
    </source>
</evidence>
<comment type="cofactor">
    <cofactor evidence="7 9">
        <name>Mg(2+)</name>
        <dbReference type="ChEBI" id="CHEBI:18420"/>
    </cofactor>
</comment>
<keyword evidence="7 9" id="KW-0479">Metal-binding</keyword>
<feature type="transmembrane region" description="Helical" evidence="7">
    <location>
        <begin position="178"/>
        <end position="197"/>
    </location>
</feature>
<feature type="transmembrane region" description="Helical" evidence="7">
    <location>
        <begin position="54"/>
        <end position="73"/>
    </location>
</feature>
<evidence type="ECO:0000256" key="4">
    <source>
        <dbReference type="ARBA" id="ARBA00022692"/>
    </source>
</evidence>
<dbReference type="GO" id="GO:0046872">
    <property type="term" value="F:metal ion binding"/>
    <property type="evidence" value="ECO:0007669"/>
    <property type="project" value="UniProtKB-KW"/>
</dbReference>
<feature type="binding site" evidence="9">
    <location>
        <position position="171"/>
    </location>
    <ligand>
        <name>Mg(2+)</name>
        <dbReference type="ChEBI" id="CHEBI:18420"/>
    </ligand>
</feature>
<comment type="function">
    <text evidence="7">Catalyzes the initial step of the lipid cycle reactions in the biosynthesis of the cell wall peptidoglycan: transfers peptidoglycan precursor phospho-MurNAc-pentapeptide from UDP-MurNAc-pentapeptide onto the lipid carrier undecaprenyl phosphate, yielding undecaprenyl-pyrophosphoryl-MurNAc-pentapeptide, known as lipid I.</text>
</comment>